<dbReference type="PANTHER" id="PTHR30126">
    <property type="entry name" value="HTH-TYPE TRANSCRIPTIONAL REGULATOR"/>
    <property type="match status" value="1"/>
</dbReference>
<keyword evidence="3" id="KW-0238">DNA-binding</keyword>
<name>A0A845QZR9_9CLOT</name>
<gene>
    <name evidence="6" type="ORF">D3Z33_12485</name>
</gene>
<dbReference type="OrthoDB" id="9785745at2"/>
<dbReference type="RefSeq" id="WP_160198141.1">
    <property type="nucleotide sequence ID" value="NZ_QXXA01000014.1"/>
</dbReference>
<keyword evidence="7" id="KW-1185">Reference proteome</keyword>
<keyword evidence="4" id="KW-0804">Transcription</keyword>
<evidence type="ECO:0000313" key="7">
    <source>
        <dbReference type="Proteomes" id="UP000467132"/>
    </source>
</evidence>
<feature type="domain" description="HTH lysR-type" evidence="5">
    <location>
        <begin position="1"/>
        <end position="58"/>
    </location>
</feature>
<dbReference type="SUPFAM" id="SSF46785">
    <property type="entry name" value="Winged helix' DNA-binding domain"/>
    <property type="match status" value="1"/>
</dbReference>
<organism evidence="6 7">
    <name type="scientific">Senegalia massiliensis</name>
    <dbReference type="NCBI Taxonomy" id="1720316"/>
    <lineage>
        <taxon>Bacteria</taxon>
        <taxon>Bacillati</taxon>
        <taxon>Bacillota</taxon>
        <taxon>Clostridia</taxon>
        <taxon>Eubacteriales</taxon>
        <taxon>Clostridiaceae</taxon>
        <taxon>Senegalia</taxon>
    </lineage>
</organism>
<evidence type="ECO:0000256" key="4">
    <source>
        <dbReference type="ARBA" id="ARBA00023163"/>
    </source>
</evidence>
<protein>
    <submittedName>
        <fullName evidence="6">LysR family transcriptional regulator</fullName>
    </submittedName>
</protein>
<evidence type="ECO:0000256" key="1">
    <source>
        <dbReference type="ARBA" id="ARBA00009437"/>
    </source>
</evidence>
<dbReference type="Proteomes" id="UP000467132">
    <property type="component" value="Unassembled WGS sequence"/>
</dbReference>
<evidence type="ECO:0000259" key="5">
    <source>
        <dbReference type="PROSITE" id="PS50931"/>
    </source>
</evidence>
<dbReference type="Gene3D" id="1.10.10.10">
    <property type="entry name" value="Winged helix-like DNA-binding domain superfamily/Winged helix DNA-binding domain"/>
    <property type="match status" value="1"/>
</dbReference>
<dbReference type="Pfam" id="PF00126">
    <property type="entry name" value="HTH_1"/>
    <property type="match status" value="1"/>
</dbReference>
<dbReference type="GO" id="GO:0003700">
    <property type="term" value="F:DNA-binding transcription factor activity"/>
    <property type="evidence" value="ECO:0007669"/>
    <property type="project" value="InterPro"/>
</dbReference>
<comment type="caution">
    <text evidence="6">The sequence shown here is derived from an EMBL/GenBank/DDBJ whole genome shotgun (WGS) entry which is preliminary data.</text>
</comment>
<dbReference type="InterPro" id="IPR005119">
    <property type="entry name" value="LysR_subst-bd"/>
</dbReference>
<proteinExistence type="inferred from homology"/>
<keyword evidence="2" id="KW-0805">Transcription regulation</keyword>
<reference evidence="6 7" key="1">
    <citation type="submission" date="2018-08" db="EMBL/GenBank/DDBJ databases">
        <title>Murine metabolic-syndrome-specific gut microbial biobank.</title>
        <authorList>
            <person name="Liu C."/>
        </authorList>
    </citation>
    <scope>NUCLEOTIDE SEQUENCE [LARGE SCALE GENOMIC DNA]</scope>
    <source>
        <strain evidence="6 7">583</strain>
    </source>
</reference>
<evidence type="ECO:0000313" key="6">
    <source>
        <dbReference type="EMBL" id="NBI07670.1"/>
    </source>
</evidence>
<dbReference type="GO" id="GO:0000976">
    <property type="term" value="F:transcription cis-regulatory region binding"/>
    <property type="evidence" value="ECO:0007669"/>
    <property type="project" value="TreeGrafter"/>
</dbReference>
<comment type="similarity">
    <text evidence="1">Belongs to the LysR transcriptional regulatory family.</text>
</comment>
<dbReference type="PANTHER" id="PTHR30126:SF40">
    <property type="entry name" value="HTH-TYPE TRANSCRIPTIONAL REGULATOR GLTR"/>
    <property type="match status" value="1"/>
</dbReference>
<evidence type="ECO:0000256" key="3">
    <source>
        <dbReference type="ARBA" id="ARBA00023125"/>
    </source>
</evidence>
<dbReference type="Pfam" id="PF03466">
    <property type="entry name" value="LysR_substrate"/>
    <property type="match status" value="1"/>
</dbReference>
<dbReference type="EMBL" id="QXXA01000014">
    <property type="protein sequence ID" value="NBI07670.1"/>
    <property type="molecule type" value="Genomic_DNA"/>
</dbReference>
<dbReference type="InterPro" id="IPR000847">
    <property type="entry name" value="LysR_HTH_N"/>
</dbReference>
<evidence type="ECO:0000256" key="2">
    <source>
        <dbReference type="ARBA" id="ARBA00023015"/>
    </source>
</evidence>
<accession>A0A845QZR9</accession>
<dbReference type="InterPro" id="IPR036390">
    <property type="entry name" value="WH_DNA-bd_sf"/>
</dbReference>
<dbReference type="PROSITE" id="PS50931">
    <property type="entry name" value="HTH_LYSR"/>
    <property type="match status" value="1"/>
</dbReference>
<dbReference type="InterPro" id="IPR036388">
    <property type="entry name" value="WH-like_DNA-bd_sf"/>
</dbReference>
<dbReference type="AlphaFoldDB" id="A0A845QZR9"/>
<sequence length="289" mass="33925">MLDYRIHTFLKLCDTMNYHKTAELLHMTQPAVTHHIHFLENEYGCKLFTYDGKILKKTKEAYKLESYARSAKYNEDVLKNQIKEKPLIELRIGATKTIGEYVIAENVKSFFDTDNYTLNLIVDNTEHLLFLLEHNKLDFAIIEGFFDKEKYNYALYKEEPFVGICSKNHPFAQKNVSFEDIFKETLIVREKGSGTREIFEQILYENNFTLDSFKKKICISSFEIIKKLLLAEKSISFVYESVANSDSNLSYFTIDNNTITREFNYVYLKNTDAKEIISLFENKMGINQK</sequence>
<dbReference type="Gene3D" id="3.40.190.290">
    <property type="match status" value="1"/>
</dbReference>
<dbReference type="SUPFAM" id="SSF53850">
    <property type="entry name" value="Periplasmic binding protein-like II"/>
    <property type="match status" value="1"/>
</dbReference>